<evidence type="ECO:0000313" key="2">
    <source>
        <dbReference type="EMBL" id="KAJ8932318.1"/>
    </source>
</evidence>
<evidence type="ECO:0000256" key="1">
    <source>
        <dbReference type="ARBA" id="ARBA00023172"/>
    </source>
</evidence>
<evidence type="ECO:0008006" key="4">
    <source>
        <dbReference type="Google" id="ProtNLM"/>
    </source>
</evidence>
<dbReference type="AlphaFoldDB" id="A0AAV8X031"/>
<dbReference type="InterPro" id="IPR011010">
    <property type="entry name" value="DNA_brk_join_enz"/>
</dbReference>
<dbReference type="GO" id="GO:0003677">
    <property type="term" value="F:DNA binding"/>
    <property type="evidence" value="ECO:0007669"/>
    <property type="project" value="InterPro"/>
</dbReference>
<proteinExistence type="predicted"/>
<name>A0AAV8X031_9CUCU</name>
<dbReference type="GO" id="GO:0006310">
    <property type="term" value="P:DNA recombination"/>
    <property type="evidence" value="ECO:0007669"/>
    <property type="project" value="UniProtKB-KW"/>
</dbReference>
<reference evidence="2" key="1">
    <citation type="journal article" date="2023" name="Insect Mol. Biol.">
        <title>Genome sequencing provides insights into the evolution of gene families encoding plant cell wall-degrading enzymes in longhorned beetles.</title>
        <authorList>
            <person name="Shin N.R."/>
            <person name="Okamura Y."/>
            <person name="Kirsch R."/>
            <person name="Pauchet Y."/>
        </authorList>
    </citation>
    <scope>NUCLEOTIDE SEQUENCE</scope>
    <source>
        <strain evidence="2">RBIC_L_NR</strain>
    </source>
</reference>
<keyword evidence="1" id="KW-0233">DNA recombination</keyword>
<dbReference type="SUPFAM" id="SSF56349">
    <property type="entry name" value="DNA breaking-rejoining enzymes"/>
    <property type="match status" value="1"/>
</dbReference>
<dbReference type="InterPro" id="IPR013762">
    <property type="entry name" value="Integrase-like_cat_sf"/>
</dbReference>
<dbReference type="GO" id="GO:0015074">
    <property type="term" value="P:DNA integration"/>
    <property type="evidence" value="ECO:0007669"/>
    <property type="project" value="InterPro"/>
</dbReference>
<accession>A0AAV8X031</accession>
<sequence>MKMSGGRKAISEPIDHNSIPNFSKKIRTFLKLKNIKGFTGHALGRIAATLLAKSSADVLQLKRLGGWKSSTVVESYVDCSVENKIKTATMMSTLPMSSDNSSSSSQNSVVIQQQIILSTKETTTGGASAGLNISIKA</sequence>
<organism evidence="2 3">
    <name type="scientific">Rhamnusium bicolor</name>
    <dbReference type="NCBI Taxonomy" id="1586634"/>
    <lineage>
        <taxon>Eukaryota</taxon>
        <taxon>Metazoa</taxon>
        <taxon>Ecdysozoa</taxon>
        <taxon>Arthropoda</taxon>
        <taxon>Hexapoda</taxon>
        <taxon>Insecta</taxon>
        <taxon>Pterygota</taxon>
        <taxon>Neoptera</taxon>
        <taxon>Endopterygota</taxon>
        <taxon>Coleoptera</taxon>
        <taxon>Polyphaga</taxon>
        <taxon>Cucujiformia</taxon>
        <taxon>Chrysomeloidea</taxon>
        <taxon>Cerambycidae</taxon>
        <taxon>Lepturinae</taxon>
        <taxon>Rhagiini</taxon>
        <taxon>Rhamnusium</taxon>
    </lineage>
</organism>
<protein>
    <recommendedName>
        <fullName evidence="4">Tyr recombinase domain-containing protein</fullName>
    </recommendedName>
</protein>
<dbReference type="Gene3D" id="1.10.443.10">
    <property type="entry name" value="Intergrase catalytic core"/>
    <property type="match status" value="1"/>
</dbReference>
<evidence type="ECO:0000313" key="3">
    <source>
        <dbReference type="Proteomes" id="UP001162156"/>
    </source>
</evidence>
<comment type="caution">
    <text evidence="2">The sequence shown here is derived from an EMBL/GenBank/DDBJ whole genome shotgun (WGS) entry which is preliminary data.</text>
</comment>
<dbReference type="EMBL" id="JANEYF010004058">
    <property type="protein sequence ID" value="KAJ8932318.1"/>
    <property type="molecule type" value="Genomic_DNA"/>
</dbReference>
<gene>
    <name evidence="2" type="ORF">NQ314_014754</name>
</gene>
<dbReference type="Proteomes" id="UP001162156">
    <property type="component" value="Unassembled WGS sequence"/>
</dbReference>
<keyword evidence="3" id="KW-1185">Reference proteome</keyword>